<organism evidence="3 4">
    <name type="scientific">Linum tenue</name>
    <dbReference type="NCBI Taxonomy" id="586396"/>
    <lineage>
        <taxon>Eukaryota</taxon>
        <taxon>Viridiplantae</taxon>
        <taxon>Streptophyta</taxon>
        <taxon>Embryophyta</taxon>
        <taxon>Tracheophyta</taxon>
        <taxon>Spermatophyta</taxon>
        <taxon>Magnoliopsida</taxon>
        <taxon>eudicotyledons</taxon>
        <taxon>Gunneridae</taxon>
        <taxon>Pentapetalae</taxon>
        <taxon>rosids</taxon>
        <taxon>fabids</taxon>
        <taxon>Malpighiales</taxon>
        <taxon>Linaceae</taxon>
        <taxon>Linum</taxon>
    </lineage>
</organism>
<feature type="non-terminal residue" evidence="3">
    <location>
        <position position="1"/>
    </location>
</feature>
<gene>
    <name evidence="3" type="ORF">LITE_LOCUS6749</name>
</gene>
<dbReference type="AlphaFoldDB" id="A0AAV0I134"/>
<sequence length="225" mass="25596">KCSVSPRRKQAQPSSSKAKAAATVETVRHTTRPRNVDSLQTAVHSLLNTQHPRFSPRRHRKLPLREKQSCSVFNSQHLRSNSLPERGLSLDHILARRETYGEIIYPDPNQNRRDVVSSELGRNPQQLRGFLCFLARLSYALFLTLKNRADTSSEIIAIASAILSLLGFSCLAAFPLVRHLHHNFFDQVHRFTGWTSLCLLWASMSLSQSRTTEQPNLTSTNWVRN</sequence>
<keyword evidence="2" id="KW-0812">Transmembrane</keyword>
<reference evidence="3" key="1">
    <citation type="submission" date="2022-08" db="EMBL/GenBank/DDBJ databases">
        <authorList>
            <person name="Gutierrez-Valencia J."/>
        </authorList>
    </citation>
    <scope>NUCLEOTIDE SEQUENCE</scope>
</reference>
<keyword evidence="4" id="KW-1185">Reference proteome</keyword>
<accession>A0AAV0I134</accession>
<evidence type="ECO:0000256" key="2">
    <source>
        <dbReference type="SAM" id="Phobius"/>
    </source>
</evidence>
<feature type="compositionally biased region" description="Basic residues" evidence="1">
    <location>
        <begin position="1"/>
        <end position="10"/>
    </location>
</feature>
<proteinExistence type="predicted"/>
<dbReference type="PANTHER" id="PTHR33927">
    <property type="entry name" value="TRANSMEMBRANE PROTEIN"/>
    <property type="match status" value="1"/>
</dbReference>
<feature type="region of interest" description="Disordered" evidence="1">
    <location>
        <begin position="1"/>
        <end position="30"/>
    </location>
</feature>
<feature type="transmembrane region" description="Helical" evidence="2">
    <location>
        <begin position="155"/>
        <end position="177"/>
    </location>
</feature>
<evidence type="ECO:0000313" key="3">
    <source>
        <dbReference type="EMBL" id="CAI0390473.1"/>
    </source>
</evidence>
<dbReference type="PANTHER" id="PTHR33927:SF1">
    <property type="entry name" value="TRANSMEMBRANE PROTEIN"/>
    <property type="match status" value="1"/>
</dbReference>
<dbReference type="InterPro" id="IPR052979">
    <property type="entry name" value="Adenylate-forming_domain"/>
</dbReference>
<dbReference type="EMBL" id="CAMGYJ010000003">
    <property type="protein sequence ID" value="CAI0390473.1"/>
    <property type="molecule type" value="Genomic_DNA"/>
</dbReference>
<keyword evidence="2" id="KW-0472">Membrane</keyword>
<keyword evidence="2" id="KW-1133">Transmembrane helix</keyword>
<name>A0AAV0I134_9ROSI</name>
<evidence type="ECO:0000313" key="4">
    <source>
        <dbReference type="Proteomes" id="UP001154282"/>
    </source>
</evidence>
<feature type="compositionally biased region" description="Low complexity" evidence="1">
    <location>
        <begin position="11"/>
        <end position="22"/>
    </location>
</feature>
<dbReference type="Proteomes" id="UP001154282">
    <property type="component" value="Unassembled WGS sequence"/>
</dbReference>
<comment type="caution">
    <text evidence="3">The sequence shown here is derived from an EMBL/GenBank/DDBJ whole genome shotgun (WGS) entry which is preliminary data.</text>
</comment>
<protein>
    <submittedName>
        <fullName evidence="3">Uncharacterized protein</fullName>
    </submittedName>
</protein>
<evidence type="ECO:0000256" key="1">
    <source>
        <dbReference type="SAM" id="MobiDB-lite"/>
    </source>
</evidence>